<evidence type="ECO:0000256" key="4">
    <source>
        <dbReference type="ARBA" id="ARBA00009503"/>
    </source>
</evidence>
<dbReference type="EC" id="2.5.1.15" evidence="5"/>
<evidence type="ECO:0000313" key="11">
    <source>
        <dbReference type="EMBL" id="MUN54446.1"/>
    </source>
</evidence>
<dbReference type="Pfam" id="PF00809">
    <property type="entry name" value="Pterin_bind"/>
    <property type="match status" value="1"/>
</dbReference>
<dbReference type="PANTHER" id="PTHR20941:SF1">
    <property type="entry name" value="FOLIC ACID SYNTHESIS PROTEIN FOL1"/>
    <property type="match status" value="1"/>
</dbReference>
<dbReference type="EMBL" id="WOGT01000002">
    <property type="protein sequence ID" value="MUN54446.1"/>
    <property type="molecule type" value="Genomic_DNA"/>
</dbReference>
<evidence type="ECO:0000313" key="12">
    <source>
        <dbReference type="Proteomes" id="UP000462152"/>
    </source>
</evidence>
<gene>
    <name evidence="11" type="primary">folP</name>
    <name evidence="11" type="ORF">GMA10_04330</name>
</gene>
<dbReference type="AlphaFoldDB" id="A0A7K1LGY4"/>
<dbReference type="InterPro" id="IPR006390">
    <property type="entry name" value="DHP_synth_dom"/>
</dbReference>
<dbReference type="PROSITE" id="PS50972">
    <property type="entry name" value="PTERIN_BINDING"/>
    <property type="match status" value="1"/>
</dbReference>
<keyword evidence="8" id="KW-0460">Magnesium</keyword>
<evidence type="ECO:0000256" key="5">
    <source>
        <dbReference type="ARBA" id="ARBA00012458"/>
    </source>
</evidence>
<dbReference type="InterPro" id="IPR045031">
    <property type="entry name" value="DHP_synth-like"/>
</dbReference>
<dbReference type="GO" id="GO:0004156">
    <property type="term" value="F:dihydropteroate synthase activity"/>
    <property type="evidence" value="ECO:0007669"/>
    <property type="project" value="UniProtKB-EC"/>
</dbReference>
<evidence type="ECO:0000256" key="6">
    <source>
        <dbReference type="ARBA" id="ARBA00022679"/>
    </source>
</evidence>
<dbReference type="NCBIfam" id="TIGR01496">
    <property type="entry name" value="DHPS"/>
    <property type="match status" value="1"/>
</dbReference>
<comment type="similarity">
    <text evidence="4">Belongs to the DHPS family.</text>
</comment>
<dbReference type="OrthoDB" id="9811744at2"/>
<dbReference type="PANTHER" id="PTHR20941">
    <property type="entry name" value="FOLATE SYNTHESIS PROTEINS"/>
    <property type="match status" value="1"/>
</dbReference>
<evidence type="ECO:0000256" key="9">
    <source>
        <dbReference type="ARBA" id="ARBA00022909"/>
    </source>
</evidence>
<comment type="cofactor">
    <cofactor evidence="2">
        <name>Mg(2+)</name>
        <dbReference type="ChEBI" id="CHEBI:18420"/>
    </cofactor>
</comment>
<dbReference type="Proteomes" id="UP000462152">
    <property type="component" value="Unassembled WGS sequence"/>
</dbReference>
<dbReference type="PROSITE" id="PS00793">
    <property type="entry name" value="DHPS_2"/>
    <property type="match status" value="1"/>
</dbReference>
<dbReference type="Gene3D" id="3.20.20.20">
    <property type="entry name" value="Dihydropteroate synthase-like"/>
    <property type="match status" value="1"/>
</dbReference>
<organism evidence="11 12">
    <name type="scientific">Rothia koreensis</name>
    <dbReference type="NCBI Taxonomy" id="592378"/>
    <lineage>
        <taxon>Bacteria</taxon>
        <taxon>Bacillati</taxon>
        <taxon>Actinomycetota</taxon>
        <taxon>Actinomycetes</taxon>
        <taxon>Micrococcales</taxon>
        <taxon>Micrococcaceae</taxon>
        <taxon>Rothia</taxon>
    </lineage>
</organism>
<dbReference type="GO" id="GO:0005829">
    <property type="term" value="C:cytosol"/>
    <property type="evidence" value="ECO:0007669"/>
    <property type="project" value="TreeGrafter"/>
</dbReference>
<evidence type="ECO:0000259" key="10">
    <source>
        <dbReference type="PROSITE" id="PS50972"/>
    </source>
</evidence>
<protein>
    <recommendedName>
        <fullName evidence="5">dihydropteroate synthase</fullName>
        <ecNumber evidence="5">2.5.1.15</ecNumber>
    </recommendedName>
</protein>
<sequence>MGILNVTPDSFSDGGQHADRSGAVRHALDLVLAGADIVDVGGESTRPGASPVAVPTEQDRILPVIRELAARGVVMSVDTMHGETARRAVEAGAHIINDVSGERVTDDMIDLVRDTGVPYILTHARGDSRSMDRRAVYENTVEDVRAELLEWRERFLDRGVKREQLILDPGLGFAKAGDQDWDLLAGMGRFTDIGHPVLIAASRKRFIGTLMARSREESIDESGGADLQVPPPSERDAATAAISALAAERGAWAVRVHDAASSRNAVDVTRKLLATEASGDAS</sequence>
<dbReference type="GO" id="GO:0046872">
    <property type="term" value="F:metal ion binding"/>
    <property type="evidence" value="ECO:0007669"/>
    <property type="project" value="UniProtKB-KW"/>
</dbReference>
<keyword evidence="12" id="KW-1185">Reference proteome</keyword>
<accession>A0A7K1LGY4</accession>
<name>A0A7K1LGY4_9MICC</name>
<evidence type="ECO:0000256" key="1">
    <source>
        <dbReference type="ARBA" id="ARBA00000012"/>
    </source>
</evidence>
<feature type="domain" description="Pterin-binding" evidence="10">
    <location>
        <begin position="1"/>
        <end position="267"/>
    </location>
</feature>
<dbReference type="CDD" id="cd00739">
    <property type="entry name" value="DHPS"/>
    <property type="match status" value="1"/>
</dbReference>
<dbReference type="SUPFAM" id="SSF51717">
    <property type="entry name" value="Dihydropteroate synthetase-like"/>
    <property type="match status" value="1"/>
</dbReference>
<evidence type="ECO:0000256" key="3">
    <source>
        <dbReference type="ARBA" id="ARBA00004763"/>
    </source>
</evidence>
<reference evidence="11 12" key="1">
    <citation type="submission" date="2019-12" db="EMBL/GenBank/DDBJ databases">
        <authorList>
            <person name="Li J."/>
            <person name="Shi Y."/>
            <person name="Xu G."/>
            <person name="Xiao D."/>
            <person name="Ran X."/>
        </authorList>
    </citation>
    <scope>NUCLEOTIDE SEQUENCE [LARGE SCALE GENOMIC DNA]</scope>
    <source>
        <strain evidence="11 12">JCM 15915</strain>
    </source>
</reference>
<comment type="pathway">
    <text evidence="3">Cofactor biosynthesis; tetrahydrofolate biosynthesis; 7,8-dihydrofolate from 2-amino-4-hydroxy-6-hydroxymethyl-7,8-dihydropteridine diphosphate and 4-aminobenzoate: step 1/2.</text>
</comment>
<keyword evidence="7" id="KW-0479">Metal-binding</keyword>
<proteinExistence type="inferred from homology"/>
<keyword evidence="9" id="KW-0289">Folate biosynthesis</keyword>
<evidence type="ECO:0000256" key="8">
    <source>
        <dbReference type="ARBA" id="ARBA00022842"/>
    </source>
</evidence>
<keyword evidence="6 11" id="KW-0808">Transferase</keyword>
<dbReference type="GO" id="GO:0046656">
    <property type="term" value="P:folic acid biosynthetic process"/>
    <property type="evidence" value="ECO:0007669"/>
    <property type="project" value="UniProtKB-KW"/>
</dbReference>
<comment type="caution">
    <text evidence="11">The sequence shown here is derived from an EMBL/GenBank/DDBJ whole genome shotgun (WGS) entry which is preliminary data.</text>
</comment>
<dbReference type="GO" id="GO:0046654">
    <property type="term" value="P:tetrahydrofolate biosynthetic process"/>
    <property type="evidence" value="ECO:0007669"/>
    <property type="project" value="TreeGrafter"/>
</dbReference>
<dbReference type="InterPro" id="IPR000489">
    <property type="entry name" value="Pterin-binding_dom"/>
</dbReference>
<dbReference type="InterPro" id="IPR011005">
    <property type="entry name" value="Dihydropteroate_synth-like_sf"/>
</dbReference>
<evidence type="ECO:0000256" key="7">
    <source>
        <dbReference type="ARBA" id="ARBA00022723"/>
    </source>
</evidence>
<comment type="catalytic activity">
    <reaction evidence="1">
        <text>(7,8-dihydropterin-6-yl)methyl diphosphate + 4-aminobenzoate = 7,8-dihydropteroate + diphosphate</text>
        <dbReference type="Rhea" id="RHEA:19949"/>
        <dbReference type="ChEBI" id="CHEBI:17836"/>
        <dbReference type="ChEBI" id="CHEBI:17839"/>
        <dbReference type="ChEBI" id="CHEBI:33019"/>
        <dbReference type="ChEBI" id="CHEBI:72950"/>
        <dbReference type="EC" id="2.5.1.15"/>
    </reaction>
</comment>
<evidence type="ECO:0000256" key="2">
    <source>
        <dbReference type="ARBA" id="ARBA00001946"/>
    </source>
</evidence>